<keyword evidence="2" id="KW-0812">Transmembrane</keyword>
<dbReference type="RefSeq" id="XP_001582093.1">
    <property type="nucleotide sequence ID" value="XM_001582043.1"/>
</dbReference>
<dbReference type="VEuPathDB" id="TrichDB:TVAG_282770"/>
<dbReference type="InParanoid" id="A2DEI0"/>
<evidence type="ECO:0000313" key="3">
    <source>
        <dbReference type="EMBL" id="EAY21107.1"/>
    </source>
</evidence>
<reference evidence="3" key="1">
    <citation type="submission" date="2006-10" db="EMBL/GenBank/DDBJ databases">
        <authorList>
            <person name="Amadeo P."/>
            <person name="Zhao Q."/>
            <person name="Wortman J."/>
            <person name="Fraser-Liggett C."/>
            <person name="Carlton J."/>
        </authorList>
    </citation>
    <scope>NUCLEOTIDE SEQUENCE</scope>
    <source>
        <strain evidence="3">G3</strain>
    </source>
</reference>
<keyword evidence="4" id="KW-1185">Reference proteome</keyword>
<feature type="region of interest" description="Disordered" evidence="1">
    <location>
        <begin position="1"/>
        <end position="21"/>
    </location>
</feature>
<dbReference type="SMR" id="A2DEI0"/>
<dbReference type="VEuPathDB" id="TrichDB:TVAGG3_0028490"/>
<proteinExistence type="predicted"/>
<dbReference type="Proteomes" id="UP000001542">
    <property type="component" value="Unassembled WGS sequence"/>
</dbReference>
<feature type="transmembrane region" description="Helical" evidence="2">
    <location>
        <begin position="37"/>
        <end position="63"/>
    </location>
</feature>
<organism evidence="3 4">
    <name type="scientific">Trichomonas vaginalis (strain ATCC PRA-98 / G3)</name>
    <dbReference type="NCBI Taxonomy" id="412133"/>
    <lineage>
        <taxon>Eukaryota</taxon>
        <taxon>Metamonada</taxon>
        <taxon>Parabasalia</taxon>
        <taxon>Trichomonadida</taxon>
        <taxon>Trichomonadidae</taxon>
        <taxon>Trichomonas</taxon>
    </lineage>
</organism>
<dbReference type="KEGG" id="tva:5466655"/>
<sequence>MSTEFHNEENEIPGNLETLEPDETVENESGKKLYKKWWMIVIYCVLAFIVIVAIAITICAIYLDYGQCSRTCRMHYCKPTDAKCFISNAIKGWKTHASDRTKCTCSAPSLFNGTKEVSRYLEPVDTWAMDNQTYTYCAVPPKDNYTGEAITYVSREAAEKDNAFLLHQGPCGMCSSIADKKAYEKTRLNLTKISTKATFFGLLKGKYAKKFMKKTELSSDCIDCWVENMRNTIIHCFTRCMFGDRSGCDKNGELTDCLKCDEIHSGVFFRQCAGMTRRRAGIQTDICRKPGEIK</sequence>
<accession>A2DEI0</accession>
<dbReference type="EMBL" id="DS113192">
    <property type="protein sequence ID" value="EAY21107.1"/>
    <property type="molecule type" value="Genomic_DNA"/>
</dbReference>
<dbReference type="OrthoDB" id="10261863at2759"/>
<evidence type="ECO:0000256" key="2">
    <source>
        <dbReference type="SAM" id="Phobius"/>
    </source>
</evidence>
<protein>
    <submittedName>
        <fullName evidence="3">Uncharacterized protein</fullName>
    </submittedName>
</protein>
<dbReference type="PANTHER" id="PTHR40535:SF1">
    <property type="entry name" value="CHROMOSOME UNDETERMINED SCAFFOLD_9, WHOLE GENOME SHOTGUN SEQUENCE"/>
    <property type="match status" value="1"/>
</dbReference>
<dbReference type="AlphaFoldDB" id="A2DEI0"/>
<dbReference type="PANTHER" id="PTHR40535">
    <property type="entry name" value="CHROMOSOME UNDETERMINED SCAFFOLD_9, WHOLE GENOME SHOTGUN SEQUENCE"/>
    <property type="match status" value="1"/>
</dbReference>
<keyword evidence="2" id="KW-0472">Membrane</keyword>
<evidence type="ECO:0000313" key="4">
    <source>
        <dbReference type="Proteomes" id="UP000001542"/>
    </source>
</evidence>
<evidence type="ECO:0000256" key="1">
    <source>
        <dbReference type="SAM" id="MobiDB-lite"/>
    </source>
</evidence>
<name>A2DEI0_TRIV3</name>
<gene>
    <name evidence="3" type="ORF">TVAG_282770</name>
</gene>
<keyword evidence="2" id="KW-1133">Transmembrane helix</keyword>
<reference evidence="3" key="2">
    <citation type="journal article" date="2007" name="Science">
        <title>Draft genome sequence of the sexually transmitted pathogen Trichomonas vaginalis.</title>
        <authorList>
            <person name="Carlton J.M."/>
            <person name="Hirt R.P."/>
            <person name="Silva J.C."/>
            <person name="Delcher A.L."/>
            <person name="Schatz M."/>
            <person name="Zhao Q."/>
            <person name="Wortman J.R."/>
            <person name="Bidwell S.L."/>
            <person name="Alsmark U.C.M."/>
            <person name="Besteiro S."/>
            <person name="Sicheritz-Ponten T."/>
            <person name="Noel C.J."/>
            <person name="Dacks J.B."/>
            <person name="Foster P.G."/>
            <person name="Simillion C."/>
            <person name="Van de Peer Y."/>
            <person name="Miranda-Saavedra D."/>
            <person name="Barton G.J."/>
            <person name="Westrop G.D."/>
            <person name="Mueller S."/>
            <person name="Dessi D."/>
            <person name="Fiori P.L."/>
            <person name="Ren Q."/>
            <person name="Paulsen I."/>
            <person name="Zhang H."/>
            <person name="Bastida-Corcuera F.D."/>
            <person name="Simoes-Barbosa A."/>
            <person name="Brown M.T."/>
            <person name="Hayes R.D."/>
            <person name="Mukherjee M."/>
            <person name="Okumura C.Y."/>
            <person name="Schneider R."/>
            <person name="Smith A.J."/>
            <person name="Vanacova S."/>
            <person name="Villalvazo M."/>
            <person name="Haas B.J."/>
            <person name="Pertea M."/>
            <person name="Feldblyum T.V."/>
            <person name="Utterback T.R."/>
            <person name="Shu C.L."/>
            <person name="Osoegawa K."/>
            <person name="de Jong P.J."/>
            <person name="Hrdy I."/>
            <person name="Horvathova L."/>
            <person name="Zubacova Z."/>
            <person name="Dolezal P."/>
            <person name="Malik S.B."/>
            <person name="Logsdon J.M. Jr."/>
            <person name="Henze K."/>
            <person name="Gupta A."/>
            <person name="Wang C.C."/>
            <person name="Dunne R.L."/>
            <person name="Upcroft J.A."/>
            <person name="Upcroft P."/>
            <person name="White O."/>
            <person name="Salzberg S.L."/>
            <person name="Tang P."/>
            <person name="Chiu C.-H."/>
            <person name="Lee Y.-S."/>
            <person name="Embley T.M."/>
            <person name="Coombs G.H."/>
            <person name="Mottram J.C."/>
            <person name="Tachezy J."/>
            <person name="Fraser-Liggett C.M."/>
            <person name="Johnson P.J."/>
        </authorList>
    </citation>
    <scope>NUCLEOTIDE SEQUENCE [LARGE SCALE GENOMIC DNA]</scope>
    <source>
        <strain evidence="3">G3</strain>
    </source>
</reference>